<dbReference type="RefSeq" id="WP_143876578.1">
    <property type="nucleotide sequence ID" value="NZ_CABEID010000001.1"/>
</dbReference>
<sequence>MINIKPIIYKELEKVAENVTDTYPDDWENFPVVIFLEEENKPYEIYGDKEQKSNIRYKVDIFNNDSTNALAMKIDEIFSSLGLMRTSSLDVPDPSHLRHKTMRFEGIVDLNSELVFRQRMEG</sequence>
<accession>A0A4U9Z8H1</accession>
<dbReference type="EMBL" id="CABEID010000001">
    <property type="protein sequence ID" value="VTS35789.1"/>
    <property type="molecule type" value="Genomic_DNA"/>
</dbReference>
<evidence type="ECO:0000313" key="2">
    <source>
        <dbReference type="Proteomes" id="UP000403538"/>
    </source>
</evidence>
<gene>
    <name evidence="1" type="ORF">NCTC11062_01118</name>
</gene>
<evidence type="ECO:0000313" key="1">
    <source>
        <dbReference type="EMBL" id="VTS35789.1"/>
    </source>
</evidence>
<name>A0A4U9Z8H1_STRAP</name>
<dbReference type="Proteomes" id="UP000403538">
    <property type="component" value="Unassembled WGS sequence"/>
</dbReference>
<proteinExistence type="predicted"/>
<organism evidence="1 2">
    <name type="scientific">Streptococcus anginosus</name>
    <dbReference type="NCBI Taxonomy" id="1328"/>
    <lineage>
        <taxon>Bacteria</taxon>
        <taxon>Bacillati</taxon>
        <taxon>Bacillota</taxon>
        <taxon>Bacilli</taxon>
        <taxon>Lactobacillales</taxon>
        <taxon>Streptococcaceae</taxon>
        <taxon>Streptococcus</taxon>
        <taxon>Streptococcus anginosus group</taxon>
    </lineage>
</organism>
<reference evidence="1 2" key="1">
    <citation type="submission" date="2019-05" db="EMBL/GenBank/DDBJ databases">
        <authorList>
            <consortium name="Pathogen Informatics"/>
        </authorList>
    </citation>
    <scope>NUCLEOTIDE SEQUENCE [LARGE SCALE GENOMIC DNA]</scope>
    <source>
        <strain evidence="1 2">NCTC11062</strain>
    </source>
</reference>
<protein>
    <submittedName>
        <fullName evidence="1">Conserved structural protein, putative</fullName>
    </submittedName>
</protein>
<dbReference type="AlphaFoldDB" id="A0A4U9Z8H1"/>